<dbReference type="GO" id="GO:0000166">
    <property type="term" value="F:nucleotide binding"/>
    <property type="evidence" value="ECO:0007669"/>
    <property type="project" value="UniProtKB-KW"/>
</dbReference>
<dbReference type="GO" id="GO:0006099">
    <property type="term" value="P:tricarboxylic acid cycle"/>
    <property type="evidence" value="ECO:0007669"/>
    <property type="project" value="UniProtKB-UniRule"/>
</dbReference>
<comment type="subunit">
    <text evidence="5 8">Heterotetramer of two alpha and two beta subunits.</text>
</comment>
<comment type="pathway">
    <text evidence="1 5 8">Carbohydrate metabolism; tricarboxylic acid cycle; succinate from succinyl-CoA (ligase route): step 1/1.</text>
</comment>
<evidence type="ECO:0000256" key="1">
    <source>
        <dbReference type="ARBA" id="ARBA00005064"/>
    </source>
</evidence>
<evidence type="ECO:0000313" key="10">
    <source>
        <dbReference type="EMBL" id="HIQ82950.1"/>
    </source>
</evidence>
<dbReference type="SUPFAM" id="SSF51735">
    <property type="entry name" value="NAD(P)-binding Rossmann-fold domains"/>
    <property type="match status" value="1"/>
</dbReference>
<dbReference type="AlphaFoldDB" id="A0A9D0ZLX6"/>
<evidence type="ECO:0000256" key="5">
    <source>
        <dbReference type="HAMAP-Rule" id="MF_01988"/>
    </source>
</evidence>
<dbReference type="InterPro" id="IPR005811">
    <property type="entry name" value="SUCC_ACL_C"/>
</dbReference>
<comment type="caution">
    <text evidence="10">The sequence shown here is derived from an EMBL/GenBank/DDBJ whole genome shotgun (WGS) entry which is preliminary data.</text>
</comment>
<dbReference type="GO" id="GO:0004776">
    <property type="term" value="F:succinate-CoA ligase (GDP-forming) activity"/>
    <property type="evidence" value="ECO:0007669"/>
    <property type="project" value="TreeGrafter"/>
</dbReference>
<dbReference type="GO" id="GO:0004775">
    <property type="term" value="F:succinate-CoA ligase (ADP-forming) activity"/>
    <property type="evidence" value="ECO:0007669"/>
    <property type="project" value="UniProtKB-UniRule"/>
</dbReference>
<evidence type="ECO:0000313" key="11">
    <source>
        <dbReference type="Proteomes" id="UP000824260"/>
    </source>
</evidence>
<proteinExistence type="inferred from homology"/>
<dbReference type="FunFam" id="3.40.50.261:FF:000006">
    <property type="entry name" value="Succinate--CoA ligase [ADP-forming] subunit alpha"/>
    <property type="match status" value="1"/>
</dbReference>
<evidence type="ECO:0000256" key="8">
    <source>
        <dbReference type="RuleBase" id="RU000699"/>
    </source>
</evidence>
<dbReference type="PROSITE" id="PS00399">
    <property type="entry name" value="SUCCINYL_COA_LIG_2"/>
    <property type="match status" value="1"/>
</dbReference>
<dbReference type="InterPro" id="IPR033847">
    <property type="entry name" value="Citrt_syn/SCS-alpha_CS"/>
</dbReference>
<dbReference type="NCBIfam" id="NF004230">
    <property type="entry name" value="PRK05678.1"/>
    <property type="match status" value="1"/>
</dbReference>
<feature type="binding site" evidence="5">
    <location>
        <begin position="96"/>
        <end position="98"/>
    </location>
    <ligand>
        <name>CoA</name>
        <dbReference type="ChEBI" id="CHEBI:57287"/>
    </ligand>
</feature>
<dbReference type="InterPro" id="IPR005810">
    <property type="entry name" value="CoA_lig_alpha"/>
</dbReference>
<keyword evidence="3 5" id="KW-0436">Ligase</keyword>
<reference evidence="10" key="1">
    <citation type="submission" date="2020-10" db="EMBL/GenBank/DDBJ databases">
        <authorList>
            <person name="Gilroy R."/>
        </authorList>
    </citation>
    <scope>NUCLEOTIDE SEQUENCE</scope>
    <source>
        <strain evidence="10">ChiSjej6B24-2974</strain>
    </source>
</reference>
<dbReference type="InterPro" id="IPR017440">
    <property type="entry name" value="Cit_synth/succinyl-CoA_lig_AS"/>
</dbReference>
<dbReference type="PANTHER" id="PTHR11117:SF2">
    <property type="entry name" value="SUCCINATE--COA LIGASE [ADP_GDP-FORMING] SUBUNIT ALPHA, MITOCHONDRIAL"/>
    <property type="match status" value="1"/>
</dbReference>
<dbReference type="Gene3D" id="3.40.50.261">
    <property type="entry name" value="Succinyl-CoA synthetase domains"/>
    <property type="match status" value="1"/>
</dbReference>
<protein>
    <recommendedName>
        <fullName evidence="5">Succinate--CoA ligase [ADP-forming] subunit alpha</fullName>
        <ecNumber evidence="5">6.2.1.5</ecNumber>
    </recommendedName>
    <alternativeName>
        <fullName evidence="5">Succinyl-CoA synthetase subunit alpha</fullName>
        <shortName evidence="5">SCS-alpha</shortName>
    </alternativeName>
</protein>
<comment type="catalytic activity">
    <reaction evidence="5 8">
        <text>succinate + ATP + CoA = succinyl-CoA + ADP + phosphate</text>
        <dbReference type="Rhea" id="RHEA:17661"/>
        <dbReference type="ChEBI" id="CHEBI:30031"/>
        <dbReference type="ChEBI" id="CHEBI:30616"/>
        <dbReference type="ChEBI" id="CHEBI:43474"/>
        <dbReference type="ChEBI" id="CHEBI:57287"/>
        <dbReference type="ChEBI" id="CHEBI:57292"/>
        <dbReference type="ChEBI" id="CHEBI:456216"/>
        <dbReference type="EC" id="6.2.1.5"/>
    </reaction>
</comment>
<sequence length="299" mass="30934">MSIYVNKETRVLVQGMTGSQGRFHTEQMLAYGTRIVGGVTPGKGGSECLGLPVFDTVKEGKEATGANASILYVPPAAAGESILEAIDAGMELVVCITEGIPVQDMVKVKEHLRGRKTRLIGPNCPGLITPGECKLGIMPGYICKRGHVGVISRSGTLTYEAVNQLSVRGIGQSTAVGIGGDPVRGTGFVEVLEAFYEDEETLALVLIGEIGGSGEEEAAQWLKEHPEKPVAAFIGGQTAPAGKRMGHAGAIISGGKGTAAGKIAALREAGAVVANTPDKIGEALVEAVKRAGIYEKVKA</sequence>
<evidence type="ECO:0000256" key="6">
    <source>
        <dbReference type="PIRSR" id="PIRSR001553-1"/>
    </source>
</evidence>
<evidence type="ECO:0000256" key="2">
    <source>
        <dbReference type="ARBA" id="ARBA00022532"/>
    </source>
</evidence>
<gene>
    <name evidence="5 10" type="primary">sucD</name>
    <name evidence="10" type="ORF">IAA52_07585</name>
</gene>
<evidence type="ECO:0000256" key="3">
    <source>
        <dbReference type="ARBA" id="ARBA00022598"/>
    </source>
</evidence>
<dbReference type="SMART" id="SM00881">
    <property type="entry name" value="CoA_binding"/>
    <property type="match status" value="1"/>
</dbReference>
<dbReference type="Pfam" id="PF02629">
    <property type="entry name" value="CoA_binding"/>
    <property type="match status" value="1"/>
</dbReference>
<keyword evidence="4 5" id="KW-0547">Nucleotide-binding</keyword>
<feature type="binding site" evidence="5">
    <location>
        <position position="159"/>
    </location>
    <ligand>
        <name>substrate</name>
        <note>ligand shared with subunit beta</note>
    </ligand>
</feature>
<dbReference type="Pfam" id="PF00549">
    <property type="entry name" value="Ligase_CoA"/>
    <property type="match status" value="1"/>
</dbReference>
<dbReference type="GO" id="GO:0005829">
    <property type="term" value="C:cytosol"/>
    <property type="evidence" value="ECO:0007669"/>
    <property type="project" value="TreeGrafter"/>
</dbReference>
<dbReference type="NCBIfam" id="TIGR01019">
    <property type="entry name" value="sucCoAalpha"/>
    <property type="match status" value="1"/>
</dbReference>
<reference evidence="10" key="2">
    <citation type="journal article" date="2021" name="PeerJ">
        <title>Extensive microbial diversity within the chicken gut microbiome revealed by metagenomics and culture.</title>
        <authorList>
            <person name="Gilroy R."/>
            <person name="Ravi A."/>
            <person name="Getino M."/>
            <person name="Pursley I."/>
            <person name="Horton D.L."/>
            <person name="Alikhan N.F."/>
            <person name="Baker D."/>
            <person name="Gharbi K."/>
            <person name="Hall N."/>
            <person name="Watson M."/>
            <person name="Adriaenssens E.M."/>
            <person name="Foster-Nyarko E."/>
            <person name="Jarju S."/>
            <person name="Secka A."/>
            <person name="Antonio M."/>
            <person name="Oren A."/>
            <person name="Chaudhuri R.R."/>
            <person name="La Ragione R."/>
            <person name="Hildebrand F."/>
            <person name="Pallen M.J."/>
        </authorList>
    </citation>
    <scope>NUCLEOTIDE SEQUENCE</scope>
    <source>
        <strain evidence="10">ChiSjej6B24-2974</strain>
    </source>
</reference>
<comment type="function">
    <text evidence="5 8">Succinyl-CoA synthetase functions in the citric acid cycle (TCA), coupling the hydrolysis of succinyl-CoA to the synthesis of either ATP or GTP and thus represents the only step of substrate-level phosphorylation in the TCA. The alpha subunit of the enzyme binds the substrates coenzyme A and phosphate, while succinate binding and nucleotide specificity is provided by the beta subunit.</text>
</comment>
<dbReference type="EC" id="6.2.1.5" evidence="5"/>
<dbReference type="Gene3D" id="3.40.50.720">
    <property type="entry name" value="NAD(P)-binding Rossmann-like Domain"/>
    <property type="match status" value="1"/>
</dbReference>
<name>A0A9D0ZLX6_9FIRM</name>
<dbReference type="InterPro" id="IPR036291">
    <property type="entry name" value="NAD(P)-bd_dom_sf"/>
</dbReference>
<keyword evidence="2 5" id="KW-0816">Tricarboxylic acid cycle</keyword>
<feature type="domain" description="CoA-binding" evidence="9">
    <location>
        <begin position="4"/>
        <end position="100"/>
    </location>
</feature>
<dbReference type="PIRSF" id="PIRSF001553">
    <property type="entry name" value="SucCS_alpha"/>
    <property type="match status" value="1"/>
</dbReference>
<comment type="catalytic activity">
    <reaction evidence="5">
        <text>GTP + succinate + CoA = succinyl-CoA + GDP + phosphate</text>
        <dbReference type="Rhea" id="RHEA:22120"/>
        <dbReference type="ChEBI" id="CHEBI:30031"/>
        <dbReference type="ChEBI" id="CHEBI:37565"/>
        <dbReference type="ChEBI" id="CHEBI:43474"/>
        <dbReference type="ChEBI" id="CHEBI:57287"/>
        <dbReference type="ChEBI" id="CHEBI:57292"/>
        <dbReference type="ChEBI" id="CHEBI:58189"/>
    </reaction>
</comment>
<feature type="binding site" evidence="5">
    <location>
        <begin position="17"/>
        <end position="20"/>
    </location>
    <ligand>
        <name>CoA</name>
        <dbReference type="ChEBI" id="CHEBI:57287"/>
    </ligand>
</feature>
<dbReference type="SUPFAM" id="SSF52210">
    <property type="entry name" value="Succinyl-CoA synthetase domains"/>
    <property type="match status" value="1"/>
</dbReference>
<evidence type="ECO:0000259" key="9">
    <source>
        <dbReference type="SMART" id="SM00881"/>
    </source>
</evidence>
<dbReference type="Proteomes" id="UP000824260">
    <property type="component" value="Unassembled WGS sequence"/>
</dbReference>
<dbReference type="InterPro" id="IPR003781">
    <property type="entry name" value="CoA-bd"/>
</dbReference>
<dbReference type="FunFam" id="3.40.50.720:FF:000002">
    <property type="entry name" value="Succinate--CoA ligase [ADP-forming] subunit alpha"/>
    <property type="match status" value="1"/>
</dbReference>
<feature type="active site" description="Tele-phosphohistidine intermediate" evidence="5 6">
    <location>
        <position position="247"/>
    </location>
</feature>
<dbReference type="GO" id="GO:0009361">
    <property type="term" value="C:succinate-CoA ligase complex (ADP-forming)"/>
    <property type="evidence" value="ECO:0007669"/>
    <property type="project" value="TreeGrafter"/>
</dbReference>
<dbReference type="PROSITE" id="PS01216">
    <property type="entry name" value="SUCCINYL_COA_LIG_1"/>
    <property type="match status" value="1"/>
</dbReference>
<dbReference type="HAMAP" id="MF_01988">
    <property type="entry name" value="Succ_CoA_alpha"/>
    <property type="match status" value="1"/>
</dbReference>
<dbReference type="PANTHER" id="PTHR11117">
    <property type="entry name" value="SUCCINYL-COA LIGASE SUBUNIT ALPHA"/>
    <property type="match status" value="1"/>
</dbReference>
<dbReference type="PRINTS" id="PR01798">
    <property type="entry name" value="SCOASYNTHASE"/>
</dbReference>
<feature type="binding site" evidence="5">
    <location>
        <position position="43"/>
    </location>
    <ligand>
        <name>CoA</name>
        <dbReference type="ChEBI" id="CHEBI:57287"/>
    </ligand>
</feature>
<organism evidence="10 11">
    <name type="scientific">Candidatus Pullichristensenella stercorigallinarum</name>
    <dbReference type="NCBI Taxonomy" id="2840909"/>
    <lineage>
        <taxon>Bacteria</taxon>
        <taxon>Bacillati</taxon>
        <taxon>Bacillota</taxon>
        <taxon>Clostridia</taxon>
        <taxon>Candidatus Pullichristensenella</taxon>
    </lineage>
</organism>
<comment type="similarity">
    <text evidence="5 7">Belongs to the succinate/malate CoA ligase alpha subunit family.</text>
</comment>
<dbReference type="EMBL" id="DVFZ01000076">
    <property type="protein sequence ID" value="HIQ82950.1"/>
    <property type="molecule type" value="Genomic_DNA"/>
</dbReference>
<dbReference type="InterPro" id="IPR016102">
    <property type="entry name" value="Succinyl-CoA_synth-like"/>
</dbReference>
<accession>A0A9D0ZLX6</accession>
<evidence type="ECO:0000256" key="4">
    <source>
        <dbReference type="ARBA" id="ARBA00022741"/>
    </source>
</evidence>
<evidence type="ECO:0000256" key="7">
    <source>
        <dbReference type="RuleBase" id="RU000677"/>
    </source>
</evidence>